<gene>
    <name evidence="2" type="ORF">ARMGADRAFT_893715</name>
</gene>
<dbReference type="Proteomes" id="UP000217790">
    <property type="component" value="Unassembled WGS sequence"/>
</dbReference>
<proteinExistence type="predicted"/>
<dbReference type="EMBL" id="KZ293687">
    <property type="protein sequence ID" value="PBK85998.1"/>
    <property type="molecule type" value="Genomic_DNA"/>
</dbReference>
<feature type="non-terminal residue" evidence="2">
    <location>
        <position position="1"/>
    </location>
</feature>
<accession>A0A2H3D5C7</accession>
<name>A0A2H3D5C7_ARMGA</name>
<organism evidence="2 3">
    <name type="scientific">Armillaria gallica</name>
    <name type="common">Bulbous honey fungus</name>
    <name type="synonym">Armillaria bulbosa</name>
    <dbReference type="NCBI Taxonomy" id="47427"/>
    <lineage>
        <taxon>Eukaryota</taxon>
        <taxon>Fungi</taxon>
        <taxon>Dikarya</taxon>
        <taxon>Basidiomycota</taxon>
        <taxon>Agaricomycotina</taxon>
        <taxon>Agaricomycetes</taxon>
        <taxon>Agaricomycetidae</taxon>
        <taxon>Agaricales</taxon>
        <taxon>Marasmiineae</taxon>
        <taxon>Physalacriaceae</taxon>
        <taxon>Armillaria</taxon>
    </lineage>
</organism>
<feature type="region of interest" description="Disordered" evidence="1">
    <location>
        <begin position="42"/>
        <end position="61"/>
    </location>
</feature>
<feature type="non-terminal residue" evidence="2">
    <location>
        <position position="153"/>
    </location>
</feature>
<reference evidence="3" key="1">
    <citation type="journal article" date="2017" name="Nat. Ecol. Evol.">
        <title>Genome expansion and lineage-specific genetic innovations in the forest pathogenic fungi Armillaria.</title>
        <authorList>
            <person name="Sipos G."/>
            <person name="Prasanna A.N."/>
            <person name="Walter M.C."/>
            <person name="O'Connor E."/>
            <person name="Balint B."/>
            <person name="Krizsan K."/>
            <person name="Kiss B."/>
            <person name="Hess J."/>
            <person name="Varga T."/>
            <person name="Slot J."/>
            <person name="Riley R."/>
            <person name="Boka B."/>
            <person name="Rigling D."/>
            <person name="Barry K."/>
            <person name="Lee J."/>
            <person name="Mihaltcheva S."/>
            <person name="LaButti K."/>
            <person name="Lipzen A."/>
            <person name="Waldron R."/>
            <person name="Moloney N.M."/>
            <person name="Sperisen C."/>
            <person name="Kredics L."/>
            <person name="Vagvoelgyi C."/>
            <person name="Patrignani A."/>
            <person name="Fitzpatrick D."/>
            <person name="Nagy I."/>
            <person name="Doyle S."/>
            <person name="Anderson J.B."/>
            <person name="Grigoriev I.V."/>
            <person name="Gueldener U."/>
            <person name="Muensterkoetter M."/>
            <person name="Nagy L.G."/>
        </authorList>
    </citation>
    <scope>NUCLEOTIDE SEQUENCE [LARGE SCALE GENOMIC DNA]</scope>
    <source>
        <strain evidence="3">Ar21-2</strain>
    </source>
</reference>
<sequence>PQVPPLSAQDFADVFRPRMNPAPSPVPVFNHTQATLNEFELNEIPYPSPDPPHDSPFMSISPEDIDEAMDHVKDSLSPKSSCGGDNVFPQDLLEMHNDKLCNLFNECLHQHPDGYHTIGLESVILKMMTYIIHKKLLHWADKLGAIPPSQNGF</sequence>
<protein>
    <submittedName>
        <fullName evidence="2">Uncharacterized protein</fullName>
    </submittedName>
</protein>
<evidence type="ECO:0000313" key="2">
    <source>
        <dbReference type="EMBL" id="PBK85998.1"/>
    </source>
</evidence>
<keyword evidence="3" id="KW-1185">Reference proteome</keyword>
<dbReference type="InParanoid" id="A0A2H3D5C7"/>
<dbReference type="AlphaFoldDB" id="A0A2H3D5C7"/>
<dbReference type="OrthoDB" id="3049395at2759"/>
<dbReference type="STRING" id="47427.A0A2H3D5C7"/>
<evidence type="ECO:0000313" key="3">
    <source>
        <dbReference type="Proteomes" id="UP000217790"/>
    </source>
</evidence>
<evidence type="ECO:0000256" key="1">
    <source>
        <dbReference type="SAM" id="MobiDB-lite"/>
    </source>
</evidence>